<dbReference type="GO" id="GO:0005737">
    <property type="term" value="C:cytoplasm"/>
    <property type="evidence" value="ECO:0007669"/>
    <property type="project" value="TreeGrafter"/>
</dbReference>
<dbReference type="PANTHER" id="PTHR16019:SF5">
    <property type="entry name" value="BSD DOMAIN-CONTAINING PROTEIN 1"/>
    <property type="match status" value="1"/>
</dbReference>
<dbReference type="Pfam" id="PF03909">
    <property type="entry name" value="BSD"/>
    <property type="match status" value="1"/>
</dbReference>
<dbReference type="SUPFAM" id="SSF140383">
    <property type="entry name" value="BSD domain-like"/>
    <property type="match status" value="1"/>
</dbReference>
<proteinExistence type="predicted"/>
<feature type="compositionally biased region" description="Polar residues" evidence="1">
    <location>
        <begin position="11"/>
        <end position="28"/>
    </location>
</feature>
<reference evidence="3 4" key="1">
    <citation type="submission" date="2024-01" db="EMBL/GenBank/DDBJ databases">
        <title>A draft genome for a cacao thread blight-causing isolate of Paramarasmius palmivorus.</title>
        <authorList>
            <person name="Baruah I.K."/>
            <person name="Bukari Y."/>
            <person name="Amoako-Attah I."/>
            <person name="Meinhardt L.W."/>
            <person name="Bailey B.A."/>
            <person name="Cohen S.P."/>
        </authorList>
    </citation>
    <scope>NUCLEOTIDE SEQUENCE [LARGE SCALE GENOMIC DNA]</scope>
    <source>
        <strain evidence="3 4">GH-12</strain>
    </source>
</reference>
<evidence type="ECO:0000313" key="4">
    <source>
        <dbReference type="Proteomes" id="UP001383192"/>
    </source>
</evidence>
<feature type="compositionally biased region" description="Basic and acidic residues" evidence="1">
    <location>
        <begin position="399"/>
        <end position="414"/>
    </location>
</feature>
<dbReference type="Proteomes" id="UP001383192">
    <property type="component" value="Unassembled WGS sequence"/>
</dbReference>
<feature type="compositionally biased region" description="Acidic residues" evidence="1">
    <location>
        <begin position="383"/>
        <end position="396"/>
    </location>
</feature>
<feature type="region of interest" description="Disordered" evidence="1">
    <location>
        <begin position="383"/>
        <end position="483"/>
    </location>
</feature>
<accession>A0AAW0DQ88</accession>
<name>A0AAW0DQ88_9AGAR</name>
<evidence type="ECO:0000313" key="3">
    <source>
        <dbReference type="EMBL" id="KAK7053426.1"/>
    </source>
</evidence>
<feature type="compositionally biased region" description="Polar residues" evidence="1">
    <location>
        <begin position="121"/>
        <end position="134"/>
    </location>
</feature>
<feature type="compositionally biased region" description="Polar residues" evidence="1">
    <location>
        <begin position="423"/>
        <end position="442"/>
    </location>
</feature>
<feature type="region of interest" description="Disordered" evidence="1">
    <location>
        <begin position="72"/>
        <end position="134"/>
    </location>
</feature>
<dbReference type="InterPro" id="IPR005607">
    <property type="entry name" value="BSD_dom"/>
</dbReference>
<keyword evidence="4" id="KW-1185">Reference proteome</keyword>
<dbReference type="PROSITE" id="PS50858">
    <property type="entry name" value="BSD"/>
    <property type="match status" value="1"/>
</dbReference>
<dbReference type="InterPro" id="IPR051494">
    <property type="entry name" value="BSD_domain-containing"/>
</dbReference>
<feature type="region of interest" description="Disordered" evidence="1">
    <location>
        <begin position="1"/>
        <end position="28"/>
    </location>
</feature>
<feature type="domain" description="BSD" evidence="2">
    <location>
        <begin position="334"/>
        <end position="365"/>
    </location>
</feature>
<organism evidence="3 4">
    <name type="scientific">Paramarasmius palmivorus</name>
    <dbReference type="NCBI Taxonomy" id="297713"/>
    <lineage>
        <taxon>Eukaryota</taxon>
        <taxon>Fungi</taxon>
        <taxon>Dikarya</taxon>
        <taxon>Basidiomycota</taxon>
        <taxon>Agaricomycotina</taxon>
        <taxon>Agaricomycetes</taxon>
        <taxon>Agaricomycetidae</taxon>
        <taxon>Agaricales</taxon>
        <taxon>Marasmiineae</taxon>
        <taxon>Marasmiaceae</taxon>
        <taxon>Paramarasmius</taxon>
    </lineage>
</organism>
<feature type="compositionally biased region" description="Low complexity" evidence="1">
    <location>
        <begin position="75"/>
        <end position="109"/>
    </location>
</feature>
<evidence type="ECO:0000259" key="2">
    <source>
        <dbReference type="PROSITE" id="PS50858"/>
    </source>
</evidence>
<dbReference type="AlphaFoldDB" id="A0AAW0DQ88"/>
<dbReference type="SMART" id="SM00751">
    <property type="entry name" value="BSD"/>
    <property type="match status" value="1"/>
</dbReference>
<dbReference type="InterPro" id="IPR035925">
    <property type="entry name" value="BSD_dom_sf"/>
</dbReference>
<dbReference type="Gene3D" id="1.10.3970.10">
    <property type="entry name" value="BSD domain"/>
    <property type="match status" value="1"/>
</dbReference>
<dbReference type="EMBL" id="JAYKXP010000010">
    <property type="protein sequence ID" value="KAK7053426.1"/>
    <property type="molecule type" value="Genomic_DNA"/>
</dbReference>
<comment type="caution">
    <text evidence="3">The sequence shown here is derived from an EMBL/GenBank/DDBJ whole genome shotgun (WGS) entry which is preliminary data.</text>
</comment>
<gene>
    <name evidence="3" type="ORF">VNI00_004052</name>
</gene>
<sequence>MNFLDPYDISASATSNTPPPESQNQSLNEEVTQVISSLNRFWGGFRQQSQTVLQTARKDFGDVVVQAQKEFSRLTTEVPQSTETTTQSEEPQAAASTSSTSPSSSSTEEAQSRASVDTVKPGSSSTSPEESATNAYSVQNLFSRLQSALPPNVVSTVQDNIPQSIKHLSENTDFAQLRTTLTAEFTRLQGVTRAQAEEYVQKSEALLREAVKEAGEVFKDAVKVVPPEQTAAEGASSGFIWDGSDMWMLPSDNAETSAKGKEKVTSTAVATRAEALVKRLKEEPGILRHDPESDQAVRELYQSWVTENGLDKGIDNEEWNTKIKKELDESDDGKALQKTFDALVPAEISEDVFWKRYFFRVHQIRVEEEKRKKLIQGTVESDDDFSWEDDEAEDGSAADQKEKTPTAEVSKGKAEALTPESAGKSSATPTSPQAQTPANTSPRESEDSYDLVSSGNVSGSGEGKGDAKQTTSGNTSDDDSDWE</sequence>
<dbReference type="PANTHER" id="PTHR16019">
    <property type="entry name" value="SYNAPSE-ASSOCIATED PROTEIN"/>
    <property type="match status" value="1"/>
</dbReference>
<evidence type="ECO:0000256" key="1">
    <source>
        <dbReference type="SAM" id="MobiDB-lite"/>
    </source>
</evidence>
<protein>
    <recommendedName>
        <fullName evidence="2">BSD domain-containing protein</fullName>
    </recommendedName>
</protein>